<keyword evidence="3" id="KW-1185">Reference proteome</keyword>
<proteinExistence type="predicted"/>
<evidence type="ECO:0000313" key="2">
    <source>
        <dbReference type="EMBL" id="EGK07671.1"/>
    </source>
</evidence>
<dbReference type="PROSITE" id="PS51257">
    <property type="entry name" value="PROKAR_LIPOPROTEIN"/>
    <property type="match status" value="1"/>
</dbReference>
<evidence type="ECO:0000313" key="3">
    <source>
        <dbReference type="Proteomes" id="UP000004207"/>
    </source>
</evidence>
<dbReference type="HOGENOM" id="CLU_2734658_0_0_4"/>
<comment type="caution">
    <text evidence="2">The sequence shown here is derived from an EMBL/GenBank/DDBJ whole genome shotgun (WGS) entry which is preliminary data.</text>
</comment>
<accession>F5S912</accession>
<dbReference type="Proteomes" id="UP000004207">
    <property type="component" value="Unassembled WGS sequence"/>
</dbReference>
<evidence type="ECO:0000256" key="1">
    <source>
        <dbReference type="SAM" id="MobiDB-lite"/>
    </source>
</evidence>
<gene>
    <name evidence="2" type="ORF">HMPREF0476_1695</name>
</gene>
<feature type="compositionally biased region" description="Low complexity" evidence="1">
    <location>
        <begin position="51"/>
        <end position="63"/>
    </location>
</feature>
<feature type="region of interest" description="Disordered" evidence="1">
    <location>
        <begin position="51"/>
        <end position="72"/>
    </location>
</feature>
<sequence>MMFKNNKFTWITKMVICTTIAGSLSGCYLKLGTNKRPVVVAPAPVVVNSQPAQQPAMQAPNAQGEQVLQPTK</sequence>
<dbReference type="EMBL" id="AFHS01000054">
    <property type="protein sequence ID" value="EGK07671.1"/>
    <property type="molecule type" value="Genomic_DNA"/>
</dbReference>
<evidence type="ECO:0008006" key="4">
    <source>
        <dbReference type="Google" id="ProtNLM"/>
    </source>
</evidence>
<protein>
    <recommendedName>
        <fullName evidence="4">Lipoprotein</fullName>
    </recommendedName>
</protein>
<organism evidence="2 3">
    <name type="scientific">Kingella kingae ATCC 23330</name>
    <dbReference type="NCBI Taxonomy" id="887327"/>
    <lineage>
        <taxon>Bacteria</taxon>
        <taxon>Pseudomonadati</taxon>
        <taxon>Pseudomonadota</taxon>
        <taxon>Betaproteobacteria</taxon>
        <taxon>Neisseriales</taxon>
        <taxon>Neisseriaceae</taxon>
        <taxon>Kingella</taxon>
    </lineage>
</organism>
<reference evidence="2 3" key="1">
    <citation type="submission" date="2011-04" db="EMBL/GenBank/DDBJ databases">
        <authorList>
            <person name="Muzny D."/>
            <person name="Qin X."/>
            <person name="Deng J."/>
            <person name="Jiang H."/>
            <person name="Liu Y."/>
            <person name="Qu J."/>
            <person name="Song X.-Z."/>
            <person name="Zhang L."/>
            <person name="Thornton R."/>
            <person name="Coyle M."/>
            <person name="Francisco L."/>
            <person name="Jackson L."/>
            <person name="Javaid M."/>
            <person name="Korchina V."/>
            <person name="Kovar C."/>
            <person name="Mata R."/>
            <person name="Mathew T."/>
            <person name="Ngo R."/>
            <person name="Nguyen L."/>
            <person name="Nguyen N."/>
            <person name="Okwuonu G."/>
            <person name="Ongeri F."/>
            <person name="Pham C."/>
            <person name="Simmons D."/>
            <person name="Wilczek-Boney K."/>
            <person name="Hale W."/>
            <person name="Jakkamsetti A."/>
            <person name="Pham P."/>
            <person name="Ruth R."/>
            <person name="San Lucas F."/>
            <person name="Warren J."/>
            <person name="Zhang J."/>
            <person name="Zhao Z."/>
            <person name="Zhou C."/>
            <person name="Zhu D."/>
            <person name="Lee S."/>
            <person name="Bess C."/>
            <person name="Blankenburg K."/>
            <person name="Forbes L."/>
            <person name="Fu Q."/>
            <person name="Gubbala S."/>
            <person name="Hirani K."/>
            <person name="Jayaseelan J.C."/>
            <person name="Lara F."/>
            <person name="Munidasa M."/>
            <person name="Palculict T."/>
            <person name="Patil S."/>
            <person name="Pu L.-L."/>
            <person name="Saada N."/>
            <person name="Tang L."/>
            <person name="Weissenberger G."/>
            <person name="Zhu Y."/>
            <person name="Hemphill L."/>
            <person name="Shang Y."/>
            <person name="Youmans B."/>
            <person name="Ayvaz T."/>
            <person name="Ross M."/>
            <person name="Santibanez J."/>
            <person name="Aqrawi P."/>
            <person name="Gross S."/>
            <person name="Joshi V."/>
            <person name="Fowler G."/>
            <person name="Nazareth L."/>
            <person name="Reid J."/>
            <person name="Worley K."/>
            <person name="Petrosino J."/>
            <person name="Highlander S."/>
            <person name="Gibbs R."/>
        </authorList>
    </citation>
    <scope>NUCLEOTIDE SEQUENCE [LARGE SCALE GENOMIC DNA]</scope>
    <source>
        <strain evidence="2 3">ATCC 23330</strain>
    </source>
</reference>
<dbReference type="STRING" id="504.KKKWG1_0124"/>
<dbReference type="AlphaFoldDB" id="F5S912"/>
<name>F5S912_KINKI</name>